<dbReference type="Proteomes" id="UP001530377">
    <property type="component" value="Unassembled WGS sequence"/>
</dbReference>
<dbReference type="SUPFAM" id="SSF52266">
    <property type="entry name" value="SGNH hydrolase"/>
    <property type="match status" value="1"/>
</dbReference>
<comment type="caution">
    <text evidence="3">The sequence shown here is derived from an EMBL/GenBank/DDBJ whole genome shotgun (WGS) entry which is preliminary data.</text>
</comment>
<dbReference type="EMBL" id="JALLPB020000386">
    <property type="protein sequence ID" value="KAL3809686.1"/>
    <property type="molecule type" value="Genomic_DNA"/>
</dbReference>
<evidence type="ECO:0000313" key="5">
    <source>
        <dbReference type="Proteomes" id="UP001530377"/>
    </source>
</evidence>
<keyword evidence="5" id="KW-1185">Reference proteome</keyword>
<dbReference type="Pfam" id="PF13472">
    <property type="entry name" value="Lipase_GDSL_2"/>
    <property type="match status" value="1"/>
</dbReference>
<reference evidence="3 5" key="1">
    <citation type="submission" date="2024-10" db="EMBL/GenBank/DDBJ databases">
        <title>Updated reference genomes for cyclostephanoid diatoms.</title>
        <authorList>
            <person name="Roberts W.R."/>
            <person name="Alverson A.J."/>
        </authorList>
    </citation>
    <scope>NUCLEOTIDE SEQUENCE [LARGE SCALE GENOMIC DNA]</scope>
    <source>
        <strain evidence="3 5">AJA228-03</strain>
    </source>
</reference>
<proteinExistence type="predicted"/>
<dbReference type="InterPro" id="IPR036514">
    <property type="entry name" value="SGNH_hydro_sf"/>
</dbReference>
<organism evidence="3 5">
    <name type="scientific">Cyclostephanos tholiformis</name>
    <dbReference type="NCBI Taxonomy" id="382380"/>
    <lineage>
        <taxon>Eukaryota</taxon>
        <taxon>Sar</taxon>
        <taxon>Stramenopiles</taxon>
        <taxon>Ochrophyta</taxon>
        <taxon>Bacillariophyta</taxon>
        <taxon>Coscinodiscophyceae</taxon>
        <taxon>Thalassiosirophycidae</taxon>
        <taxon>Stephanodiscales</taxon>
        <taxon>Stephanodiscaceae</taxon>
        <taxon>Cyclostephanos</taxon>
    </lineage>
</organism>
<gene>
    <name evidence="3" type="ORF">ACHAXA_003381</name>
    <name evidence="4" type="ORF">ACHAXA_004237</name>
    <name evidence="2" type="ORF">ACHAXA_006374</name>
</gene>
<feature type="domain" description="SGNH hydrolase-type esterase" evidence="1">
    <location>
        <begin position="16"/>
        <end position="181"/>
    </location>
</feature>
<dbReference type="AlphaFoldDB" id="A0ABD3R5C0"/>
<evidence type="ECO:0000259" key="1">
    <source>
        <dbReference type="Pfam" id="PF13472"/>
    </source>
</evidence>
<protein>
    <recommendedName>
        <fullName evidence="1">SGNH hydrolase-type esterase domain-containing protein</fullName>
    </recommendedName>
</protein>
<dbReference type="Gene3D" id="3.40.50.1110">
    <property type="entry name" value="SGNH hydrolase"/>
    <property type="match status" value="1"/>
</dbReference>
<dbReference type="EMBL" id="JALLPB020000820">
    <property type="protein sequence ID" value="KAL3806384.1"/>
    <property type="molecule type" value="Genomic_DNA"/>
</dbReference>
<accession>A0ABD3R5C0</accession>
<dbReference type="InterPro" id="IPR013830">
    <property type="entry name" value="SGNH_hydro"/>
</dbReference>
<dbReference type="EMBL" id="JALLPB020000588">
    <property type="protein sequence ID" value="KAL3807752.1"/>
    <property type="molecule type" value="Genomic_DNA"/>
</dbReference>
<sequence>MSRWPSSLLPIIPSGPSVVINYGKSGACLVDLRQQIDLWEVQNDDRCNCLFICCAGENDVGSGRTMEQISEAFRTLLDALFPTINQDERHESRMIFLGPKFEPWLTDDNASRKKYAKLNNELERVIREHHASDRITYVNCLTLFCKKETASEPGAVYGGRGIPDVQYFDSDCLHLNDAGYSVWKRIVESEIRCCALS</sequence>
<evidence type="ECO:0000313" key="4">
    <source>
        <dbReference type="EMBL" id="KAL3809686.1"/>
    </source>
</evidence>
<evidence type="ECO:0000313" key="3">
    <source>
        <dbReference type="EMBL" id="KAL3807752.1"/>
    </source>
</evidence>
<evidence type="ECO:0000313" key="2">
    <source>
        <dbReference type="EMBL" id="KAL3806384.1"/>
    </source>
</evidence>
<name>A0ABD3R5C0_9STRA</name>